<dbReference type="RefSeq" id="XP_009027978.1">
    <property type="nucleotide sequence ID" value="XM_009029730.1"/>
</dbReference>
<dbReference type="AlphaFoldDB" id="T1FFX0"/>
<feature type="domain" description="Vacuolar sorting protein 39/Transforming growth factor beta receptor-associated zinc finger" evidence="2">
    <location>
        <begin position="968"/>
        <end position="1003"/>
    </location>
</feature>
<reference evidence="5" key="1">
    <citation type="submission" date="2012-12" db="EMBL/GenBank/DDBJ databases">
        <authorList>
            <person name="Hellsten U."/>
            <person name="Grimwood J."/>
            <person name="Chapman J.A."/>
            <person name="Shapiro H."/>
            <person name="Aerts A."/>
            <person name="Otillar R.P."/>
            <person name="Terry A.Y."/>
            <person name="Boore J.L."/>
            <person name="Simakov O."/>
            <person name="Marletaz F."/>
            <person name="Cho S.-J."/>
            <person name="Edsinger-Gonzales E."/>
            <person name="Havlak P."/>
            <person name="Kuo D.-H."/>
            <person name="Larsson T."/>
            <person name="Lv J."/>
            <person name="Arendt D."/>
            <person name="Savage R."/>
            <person name="Osoegawa K."/>
            <person name="de Jong P."/>
            <person name="Lindberg D.R."/>
            <person name="Seaver E.C."/>
            <person name="Weisblat D.A."/>
            <person name="Putnam N.H."/>
            <person name="Grigoriev I.V."/>
            <person name="Rokhsar D.S."/>
        </authorList>
    </citation>
    <scope>NUCLEOTIDE SEQUENCE</scope>
</reference>
<dbReference type="SUPFAM" id="SSF50978">
    <property type="entry name" value="WD40 repeat-like"/>
    <property type="match status" value="1"/>
</dbReference>
<dbReference type="STRING" id="6412.T1FFX0"/>
<dbReference type="GO" id="GO:0006914">
    <property type="term" value="P:autophagy"/>
    <property type="evidence" value="ECO:0000318"/>
    <property type="project" value="GO_Central"/>
</dbReference>
<evidence type="ECO:0000256" key="1">
    <source>
        <dbReference type="SAM" id="MobiDB-lite"/>
    </source>
</evidence>
<dbReference type="eggNOG" id="KOG2063">
    <property type="taxonomic scope" value="Eukaryota"/>
</dbReference>
<dbReference type="EMBL" id="AMQM01007188">
    <property type="status" value="NOT_ANNOTATED_CDS"/>
    <property type="molecule type" value="Genomic_DNA"/>
</dbReference>
<dbReference type="PANTHER" id="PTHR12894">
    <property type="entry name" value="CNH DOMAIN CONTAINING"/>
    <property type="match status" value="1"/>
</dbReference>
<gene>
    <name evidence="4" type="primary">20207719</name>
    <name evidence="3" type="ORF">HELRODRAFT_180432</name>
</gene>
<organism evidence="4 5">
    <name type="scientific">Helobdella robusta</name>
    <name type="common">Californian leech</name>
    <dbReference type="NCBI Taxonomy" id="6412"/>
    <lineage>
        <taxon>Eukaryota</taxon>
        <taxon>Metazoa</taxon>
        <taxon>Spiralia</taxon>
        <taxon>Lophotrochozoa</taxon>
        <taxon>Annelida</taxon>
        <taxon>Clitellata</taxon>
        <taxon>Hirudinea</taxon>
        <taxon>Rhynchobdellida</taxon>
        <taxon>Glossiphoniidae</taxon>
        <taxon>Helobdella</taxon>
    </lineage>
</organism>
<feature type="region of interest" description="Disordered" evidence="1">
    <location>
        <begin position="356"/>
        <end position="381"/>
    </location>
</feature>
<evidence type="ECO:0000313" key="4">
    <source>
        <dbReference type="EnsemblMetazoa" id="HelroP180432"/>
    </source>
</evidence>
<dbReference type="EMBL" id="AMQM01007191">
    <property type="status" value="NOT_ANNOTATED_CDS"/>
    <property type="molecule type" value="Genomic_DNA"/>
</dbReference>
<name>T1FFX0_HELRO</name>
<dbReference type="GO" id="GO:0005737">
    <property type="term" value="C:cytoplasm"/>
    <property type="evidence" value="ECO:0000318"/>
    <property type="project" value="GO_Central"/>
</dbReference>
<dbReference type="KEGG" id="hro:HELRODRAFT_180432"/>
<dbReference type="OrthoDB" id="10258882at2759"/>
<feature type="region of interest" description="Disordered" evidence="1">
    <location>
        <begin position="642"/>
        <end position="671"/>
    </location>
</feature>
<dbReference type="Gene3D" id="2.130.10.10">
    <property type="entry name" value="YVTN repeat-like/Quinoprotein amine dehydrogenase"/>
    <property type="match status" value="1"/>
</dbReference>
<dbReference type="GO" id="GO:0034058">
    <property type="term" value="P:endosomal vesicle fusion"/>
    <property type="evidence" value="ECO:0000318"/>
    <property type="project" value="GO_Central"/>
</dbReference>
<dbReference type="PANTHER" id="PTHR12894:SF27">
    <property type="entry name" value="TRANSFORMING GROWTH FACTOR-BETA RECEPTOR-ASSOCIATED PROTEIN 1"/>
    <property type="match status" value="1"/>
</dbReference>
<protein>
    <recommendedName>
        <fullName evidence="2">Vacuolar sorting protein 39/Transforming growth factor beta receptor-associated zinc finger domain-containing protein</fullName>
    </recommendedName>
</protein>
<dbReference type="Pfam" id="PF10367">
    <property type="entry name" value="zf-Vps39_C"/>
    <property type="match status" value="1"/>
</dbReference>
<accession>T1FFX0</accession>
<dbReference type="InParanoid" id="T1FFX0"/>
<feature type="compositionally biased region" description="Basic and acidic residues" evidence="1">
    <location>
        <begin position="647"/>
        <end position="661"/>
    </location>
</feature>
<dbReference type="EMBL" id="AMQM01007189">
    <property type="status" value="NOT_ANNOTATED_CDS"/>
    <property type="molecule type" value="Genomic_DNA"/>
</dbReference>
<evidence type="ECO:0000259" key="2">
    <source>
        <dbReference type="Pfam" id="PF10367"/>
    </source>
</evidence>
<dbReference type="EMBL" id="KB097579">
    <property type="protein sequence ID" value="ESN94009.1"/>
    <property type="molecule type" value="Genomic_DNA"/>
</dbReference>
<dbReference type="EMBL" id="AMQM01007190">
    <property type="status" value="NOT_ANNOTATED_CDS"/>
    <property type="molecule type" value="Genomic_DNA"/>
</dbReference>
<dbReference type="InterPro" id="IPR015943">
    <property type="entry name" value="WD40/YVTN_repeat-like_dom_sf"/>
</dbReference>
<evidence type="ECO:0000313" key="5">
    <source>
        <dbReference type="Proteomes" id="UP000015101"/>
    </source>
</evidence>
<dbReference type="GO" id="GO:0016020">
    <property type="term" value="C:membrane"/>
    <property type="evidence" value="ECO:0000318"/>
    <property type="project" value="GO_Central"/>
</dbReference>
<feature type="region of interest" description="Disordered" evidence="1">
    <location>
        <begin position="281"/>
        <end position="308"/>
    </location>
</feature>
<dbReference type="InterPro" id="IPR036322">
    <property type="entry name" value="WD40_repeat_dom_sf"/>
</dbReference>
<dbReference type="CTD" id="20207719"/>
<dbReference type="GeneID" id="20207719"/>
<keyword evidence="5" id="KW-1185">Reference proteome</keyword>
<dbReference type="HOGENOM" id="CLU_004190_3_0_1"/>
<reference evidence="3 5" key="2">
    <citation type="journal article" date="2013" name="Nature">
        <title>Insights into bilaterian evolution from three spiralian genomes.</title>
        <authorList>
            <person name="Simakov O."/>
            <person name="Marletaz F."/>
            <person name="Cho S.J."/>
            <person name="Edsinger-Gonzales E."/>
            <person name="Havlak P."/>
            <person name="Hellsten U."/>
            <person name="Kuo D.H."/>
            <person name="Larsson T."/>
            <person name="Lv J."/>
            <person name="Arendt D."/>
            <person name="Savage R."/>
            <person name="Osoegawa K."/>
            <person name="de Jong P."/>
            <person name="Grimwood J."/>
            <person name="Chapman J.A."/>
            <person name="Shapiro H."/>
            <person name="Aerts A."/>
            <person name="Otillar R.P."/>
            <person name="Terry A.Y."/>
            <person name="Boore J.L."/>
            <person name="Grigoriev I.V."/>
            <person name="Lindberg D.R."/>
            <person name="Seaver E.C."/>
            <person name="Weisblat D.A."/>
            <person name="Putnam N.H."/>
            <person name="Rokhsar D.S."/>
        </authorList>
    </citation>
    <scope>NUCLEOTIDE SEQUENCE</scope>
</reference>
<evidence type="ECO:0000313" key="3">
    <source>
        <dbReference type="EMBL" id="ESN94009.1"/>
    </source>
</evidence>
<dbReference type="InterPro" id="IPR019453">
    <property type="entry name" value="VPS39/TGFA1_Znf"/>
</dbReference>
<sequence>MAWWRNVSKGCKQVKRWRFKSASFIFIFESGCSDKLLSYEYQCLPISCLEVCGKNLLIGTDDCKIHHYLLNEEKDGQQKVQIICTKLGYKSFDLKKPIAGIRASTALKRIIVLCDGTLFLLNMLNLQAAINSITACPIKFEDQNGKCIHREHEPHKLCIGSKRKSVQVYNMTEENMTLKMDGSIVCVALSGEYLMVDVANAQVQDLFTFPQVHVTPIVTHVSQMTTDIELQAGFMEFKKMNFSEARKLFQTAHLAPIQLIALYSKLLPQSSTAAASTAATTATETTSQTFSTTATATSSSSSSKTSSSSVLSLASPTFSPSPDISDVYALCAGDVHRIEKYERFLLDYLKEVVDFDSSSGKDDNDVATDGDSFQQLQHRPRHQQHQMFTAGTNAYVRCCDYLMSLSAGVDGVFINTALVKLVCKYDPTQLLSIINKSRDQYDVTDCVKYIRQSGRHHYAACALVKYHESTATSSATSTATSTATNNVGNFKSDGDEEEDGDVGVCGGYEEQAAGIWKKLCAGELMDEAFPGFIYFVNVLSKSSNMKLLWRHAGWCLQRDQGAAVKNEYLLNASNALGVFALSDGISLRPPLQWSMSVVGVVYMHPYILALNDEFVTVHSRPASRKIVQGGMSELSKKQVHQVVSSSRYDRDNHDDVSMDNHGDDDEDGDGGEVMKYDEVISFLKRNGYNDALLLYLEELVSARNIKESLNTQLVLFYLDIVIKERQQQLQQQLPQQNQQQQQHNITQLNDVSPIRRKLRDLLQTSTTFNIPQTLARVKEAELHHEEAILYGKKPIMGFCGPKNHKNKTIPKDNGSHFQNFTPKFNTKLECKTMEQHSKALDILTRRLNDYEAAEMYCVANSENKSPGFKCNLFHALLDIFLQDKDISENERMTRVVDLLNGHRGAFDIVKVMDALPKHWPFQKFSDFFIPAIAKTKSDCNQSLVVMNLAKGENMLVRKQRIQLCRKFVLMSDDTLCAVCNKPFKEPIFVCHPTDNTITHKYCQYNLSPLSSSSPLPQPSSSYRR</sequence>
<proteinExistence type="predicted"/>
<dbReference type="EnsemblMetazoa" id="HelroT180432">
    <property type="protein sequence ID" value="HelroP180432"/>
    <property type="gene ID" value="HelroG180432"/>
</dbReference>
<dbReference type="InterPro" id="IPR032914">
    <property type="entry name" value="Vam6/VPS39/TRAP1"/>
</dbReference>
<dbReference type="Proteomes" id="UP000015101">
    <property type="component" value="Unassembled WGS sequence"/>
</dbReference>
<reference evidence="4" key="3">
    <citation type="submission" date="2015-06" db="UniProtKB">
        <authorList>
            <consortium name="EnsemblMetazoa"/>
        </authorList>
    </citation>
    <scope>IDENTIFICATION</scope>
</reference>